<feature type="active site" description="Proton donor" evidence="3">
    <location>
        <position position="159"/>
    </location>
</feature>
<dbReference type="PANTHER" id="PTHR12737:SF9">
    <property type="entry name" value="DIMETHYLARGININASE"/>
    <property type="match status" value="1"/>
</dbReference>
<dbReference type="GO" id="GO:0006525">
    <property type="term" value="P:arginine metabolic process"/>
    <property type="evidence" value="ECO:0007669"/>
    <property type="project" value="TreeGrafter"/>
</dbReference>
<evidence type="ECO:0008006" key="6">
    <source>
        <dbReference type="Google" id="ProtNLM"/>
    </source>
</evidence>
<dbReference type="KEGG" id="nva:G3M78_07385"/>
<dbReference type="SUPFAM" id="SSF55909">
    <property type="entry name" value="Pentein"/>
    <property type="match status" value="1"/>
</dbReference>
<evidence type="ECO:0000313" key="5">
    <source>
        <dbReference type="Proteomes" id="UP000594464"/>
    </source>
</evidence>
<evidence type="ECO:0000256" key="2">
    <source>
        <dbReference type="ARBA" id="ARBA00022801"/>
    </source>
</evidence>
<protein>
    <recommendedName>
        <fullName evidence="6">Dimethylargininase</fullName>
    </recommendedName>
</protein>
<evidence type="ECO:0000256" key="1">
    <source>
        <dbReference type="ARBA" id="ARBA00008532"/>
    </source>
</evidence>
<accession>A0A7T0G3G3</accession>
<sequence>MRTFTAFVRQPTPAFTRAISSHAKKDSIDFPKALSQHQAYVEALRNAGGRIVQAPNIEDCPDQPFVEDVAVVCKGVALACPMREPTRQPEAPSLLNQLEDLLAVKFPPETVWLDGGDALATDRHIFVGQSKRSNAEAIPALQALTNKTVVGVDVLRGLHLKSAASYLADNTLLVDPLGVDTEQFKDYKMLEVCEEESYAANGIALGDAYLMPSGFPETHALLRESGLFQRIVELEMSEFEKADGGLTCLSIIVPD</sequence>
<dbReference type="AlphaFoldDB" id="A0A7T0G3G3"/>
<dbReference type="GO" id="GO:0016597">
    <property type="term" value="F:amino acid binding"/>
    <property type="evidence" value="ECO:0007669"/>
    <property type="project" value="TreeGrafter"/>
</dbReference>
<reference evidence="5" key="1">
    <citation type="submission" date="2020-02" db="EMBL/GenBank/DDBJ databases">
        <title>Genomic and physiological characterization of two novel Nitrospinaceae genera.</title>
        <authorList>
            <person name="Mueller A.J."/>
            <person name="Jung M.-Y."/>
            <person name="Strachan C.R."/>
            <person name="Herbold C.W."/>
            <person name="Kirkegaard R.H."/>
            <person name="Daims H."/>
        </authorList>
    </citation>
    <scope>NUCLEOTIDE SEQUENCE [LARGE SCALE GENOMIC DNA]</scope>
</reference>
<dbReference type="GO" id="GO:0016403">
    <property type="term" value="F:dimethylargininase activity"/>
    <property type="evidence" value="ECO:0007669"/>
    <property type="project" value="TreeGrafter"/>
</dbReference>
<feature type="active site" description="Nucleophile" evidence="3">
    <location>
        <position position="248"/>
    </location>
</feature>
<dbReference type="Proteomes" id="UP000594464">
    <property type="component" value="Chromosome"/>
</dbReference>
<dbReference type="EMBL" id="CP048620">
    <property type="protein sequence ID" value="QPJ65221.1"/>
    <property type="molecule type" value="Genomic_DNA"/>
</dbReference>
<comment type="similarity">
    <text evidence="1">Belongs to the DDAH family.</text>
</comment>
<dbReference type="GO" id="GO:0045429">
    <property type="term" value="P:positive regulation of nitric oxide biosynthetic process"/>
    <property type="evidence" value="ECO:0007669"/>
    <property type="project" value="TreeGrafter"/>
</dbReference>
<dbReference type="Gene3D" id="3.75.10.10">
    <property type="entry name" value="L-arginine/glycine Amidinotransferase, Chain A"/>
    <property type="match status" value="1"/>
</dbReference>
<keyword evidence="2" id="KW-0378">Hydrolase</keyword>
<proteinExistence type="inferred from homology"/>
<gene>
    <name evidence="4" type="ORF">G3M78_07385</name>
</gene>
<dbReference type="PANTHER" id="PTHR12737">
    <property type="entry name" value="DIMETHYLARGININE DIMETHYLAMINOHYDROLASE"/>
    <property type="match status" value="1"/>
</dbReference>
<evidence type="ECO:0000313" key="4">
    <source>
        <dbReference type="EMBL" id="QPJ65221.1"/>
    </source>
</evidence>
<evidence type="ECO:0000256" key="3">
    <source>
        <dbReference type="PIRSR" id="PIRSR633199-1"/>
    </source>
</evidence>
<dbReference type="GO" id="GO:0000052">
    <property type="term" value="P:citrulline metabolic process"/>
    <property type="evidence" value="ECO:0007669"/>
    <property type="project" value="TreeGrafter"/>
</dbReference>
<name>A0A7T0G3G3_9BACT</name>
<dbReference type="Pfam" id="PF19420">
    <property type="entry name" value="DDAH_eukar"/>
    <property type="match status" value="1"/>
</dbReference>
<dbReference type="InterPro" id="IPR033199">
    <property type="entry name" value="DDAH-like"/>
</dbReference>
<organism evidence="4 5">
    <name type="scientific">Candidatus Nitrohelix vancouverensis</name>
    <dbReference type="NCBI Taxonomy" id="2705534"/>
    <lineage>
        <taxon>Bacteria</taxon>
        <taxon>Pseudomonadati</taxon>
        <taxon>Nitrospinota/Tectimicrobiota group</taxon>
        <taxon>Nitrospinota</taxon>
        <taxon>Nitrospinia</taxon>
        <taxon>Nitrospinales</taxon>
        <taxon>Nitrospinaceae</taxon>
        <taxon>Candidatus Nitrohelix</taxon>
    </lineage>
</organism>